<organism evidence="3 4">
    <name type="scientific">Araneus ventricosus</name>
    <name type="common">Orbweaver spider</name>
    <name type="synonym">Epeira ventricosa</name>
    <dbReference type="NCBI Taxonomy" id="182803"/>
    <lineage>
        <taxon>Eukaryota</taxon>
        <taxon>Metazoa</taxon>
        <taxon>Ecdysozoa</taxon>
        <taxon>Arthropoda</taxon>
        <taxon>Chelicerata</taxon>
        <taxon>Arachnida</taxon>
        <taxon>Araneae</taxon>
        <taxon>Araneomorphae</taxon>
        <taxon>Entelegynae</taxon>
        <taxon>Araneoidea</taxon>
        <taxon>Araneidae</taxon>
        <taxon>Araneus</taxon>
    </lineage>
</organism>
<feature type="compositionally biased region" description="Polar residues" evidence="1">
    <location>
        <begin position="138"/>
        <end position="158"/>
    </location>
</feature>
<keyword evidence="2" id="KW-1133">Transmembrane helix</keyword>
<dbReference type="EMBL" id="BGPR01041902">
    <property type="protein sequence ID" value="GBO18254.1"/>
    <property type="molecule type" value="Genomic_DNA"/>
</dbReference>
<sequence>MLSSVLQPFKSCHVYGQSCLFAADANEIGFSLIYRMVVFPFGILNSYVFLSLCFVDSRNIEENLQGNVDSSQIPNLFGNHGNANNANPANANNTNNSSSRVNNHSGQMPPLQVPKKSMLPQMGPPQDAVAMGPLPTKMSPQHQNPNDMNPSANGSTGRKYQCKMCPQGAQAHGPDIDMLIFGVHQQHNRVNAEKPLEK</sequence>
<evidence type="ECO:0000313" key="4">
    <source>
        <dbReference type="Proteomes" id="UP000499080"/>
    </source>
</evidence>
<dbReference type="Proteomes" id="UP000499080">
    <property type="component" value="Unassembled WGS sequence"/>
</dbReference>
<keyword evidence="2" id="KW-0812">Transmembrane</keyword>
<keyword evidence="2" id="KW-0472">Membrane</keyword>
<evidence type="ECO:0000313" key="3">
    <source>
        <dbReference type="EMBL" id="GBO18254.1"/>
    </source>
</evidence>
<evidence type="ECO:0000256" key="2">
    <source>
        <dbReference type="SAM" id="Phobius"/>
    </source>
</evidence>
<reference evidence="3 4" key="1">
    <citation type="journal article" date="2019" name="Sci. Rep.">
        <title>Orb-weaving spider Araneus ventricosus genome elucidates the spidroin gene catalogue.</title>
        <authorList>
            <person name="Kono N."/>
            <person name="Nakamura H."/>
            <person name="Ohtoshi R."/>
            <person name="Moran D.A.P."/>
            <person name="Shinohara A."/>
            <person name="Yoshida Y."/>
            <person name="Fujiwara M."/>
            <person name="Mori M."/>
            <person name="Tomita M."/>
            <person name="Arakawa K."/>
        </authorList>
    </citation>
    <scope>NUCLEOTIDE SEQUENCE [LARGE SCALE GENOMIC DNA]</scope>
</reference>
<dbReference type="OrthoDB" id="7469116at2759"/>
<feature type="compositionally biased region" description="Low complexity" evidence="1">
    <location>
        <begin position="82"/>
        <end position="105"/>
    </location>
</feature>
<proteinExistence type="predicted"/>
<protein>
    <submittedName>
        <fullName evidence="3">Uncharacterized protein</fullName>
    </submittedName>
</protein>
<accession>A0A4Y2V1K5</accession>
<feature type="region of interest" description="Disordered" evidence="1">
    <location>
        <begin position="75"/>
        <end position="160"/>
    </location>
</feature>
<dbReference type="AlphaFoldDB" id="A0A4Y2V1K5"/>
<gene>
    <name evidence="3" type="ORF">AVEN_205089_1</name>
</gene>
<feature type="transmembrane region" description="Helical" evidence="2">
    <location>
        <begin position="32"/>
        <end position="55"/>
    </location>
</feature>
<name>A0A4Y2V1K5_ARAVE</name>
<keyword evidence="4" id="KW-1185">Reference proteome</keyword>
<comment type="caution">
    <text evidence="3">The sequence shown here is derived from an EMBL/GenBank/DDBJ whole genome shotgun (WGS) entry which is preliminary data.</text>
</comment>
<evidence type="ECO:0000256" key="1">
    <source>
        <dbReference type="SAM" id="MobiDB-lite"/>
    </source>
</evidence>